<evidence type="ECO:0000313" key="10">
    <source>
        <dbReference type="RefSeq" id="XP_049311170.1"/>
    </source>
</evidence>
<dbReference type="Pfam" id="PF01239">
    <property type="entry name" value="PPTA"/>
    <property type="match status" value="3"/>
</dbReference>
<reference evidence="7 8" key="2">
    <citation type="submission" date="2025-04" db="UniProtKB">
        <authorList>
            <consortium name="RefSeq"/>
        </authorList>
    </citation>
    <scope>IDENTIFICATION</scope>
    <source>
        <strain evidence="7 8">Punador</strain>
        <tissue evidence="10">Adult</tissue>
    </source>
</reference>
<dbReference type="RefSeq" id="XP_049311170.1">
    <property type="nucleotide sequence ID" value="XM_049455213.1"/>
</dbReference>
<dbReference type="PROSITE" id="PS51147">
    <property type="entry name" value="PFTA"/>
    <property type="match status" value="2"/>
</dbReference>
<gene>
    <name evidence="5" type="primary">PTAR1</name>
    <name evidence="10" type="synonym">LOC105226159</name>
    <name evidence="7 8 9" type="synonym">LOC115065702</name>
</gene>
<dbReference type="RefSeq" id="XP_011203263.1">
    <property type="nucleotide sequence ID" value="XM_011204961.3"/>
</dbReference>
<dbReference type="OMA" id="PKETNCN"/>
<evidence type="ECO:0000256" key="4">
    <source>
        <dbReference type="ARBA" id="ARBA00022737"/>
    </source>
</evidence>
<reference evidence="5" key="1">
    <citation type="journal article" date="2014" name="BMC Genomics">
        <title>Characterizing the developmental transcriptome of the oriental fruit fly, Bactrocera dorsalis (Diptera: Tephritidae) through comparative genomic analysis with Drosophila melanogaster utilizing modENCODE datasets.</title>
        <authorList>
            <person name="Geib S.M."/>
            <person name="Calla B."/>
            <person name="Hall B."/>
            <person name="Hou S."/>
            <person name="Manoukis N.C."/>
        </authorList>
    </citation>
    <scope>NUCLEOTIDE SEQUENCE</scope>
    <source>
        <strain evidence="5">Punador</strain>
    </source>
</reference>
<dbReference type="OrthoDB" id="5358702at2759"/>
<keyword evidence="4" id="KW-0677">Repeat</keyword>
<name>A0A034VJL1_BACDO</name>
<keyword evidence="3 5" id="KW-0808">Transferase</keyword>
<proteinExistence type="inferred from homology"/>
<dbReference type="GO" id="GO:0005737">
    <property type="term" value="C:cytoplasm"/>
    <property type="evidence" value="ECO:0007669"/>
    <property type="project" value="TreeGrafter"/>
</dbReference>
<organism evidence="5">
    <name type="scientific">Bactrocera dorsalis</name>
    <name type="common">Oriental fruit fly</name>
    <name type="synonym">Dacus dorsalis</name>
    <dbReference type="NCBI Taxonomy" id="27457"/>
    <lineage>
        <taxon>Eukaryota</taxon>
        <taxon>Metazoa</taxon>
        <taxon>Ecdysozoa</taxon>
        <taxon>Arthropoda</taxon>
        <taxon>Hexapoda</taxon>
        <taxon>Insecta</taxon>
        <taxon>Pterygota</taxon>
        <taxon>Neoptera</taxon>
        <taxon>Endopterygota</taxon>
        <taxon>Diptera</taxon>
        <taxon>Brachycera</taxon>
        <taxon>Muscomorpha</taxon>
        <taxon>Tephritoidea</taxon>
        <taxon>Tephritidae</taxon>
        <taxon>Bactrocera</taxon>
        <taxon>Bactrocera</taxon>
    </lineage>
</organism>
<dbReference type="InterPro" id="IPR002088">
    <property type="entry name" value="Prenyl_trans_a"/>
</dbReference>
<dbReference type="SUPFAM" id="SSF48439">
    <property type="entry name" value="Protein prenylyltransferase"/>
    <property type="match status" value="1"/>
</dbReference>
<evidence type="ECO:0000313" key="9">
    <source>
        <dbReference type="RefSeq" id="XP_011203265.1"/>
    </source>
</evidence>
<accession>A0A034VJL1</accession>
<evidence type="ECO:0000313" key="8">
    <source>
        <dbReference type="RefSeq" id="XP_011203264.1"/>
    </source>
</evidence>
<comment type="similarity">
    <text evidence="1">Belongs to the protein prenyltransferase subunit alpha family.</text>
</comment>
<dbReference type="PANTHER" id="PTHR11129">
    <property type="entry name" value="PROTEIN FARNESYLTRANSFERASE ALPHA SUBUNIT/RAB GERANYLGERANYL TRANSFERASE ALPHA SUBUNIT"/>
    <property type="match status" value="1"/>
</dbReference>
<dbReference type="KEGG" id="bdr:105226159"/>
<dbReference type="AlphaFoldDB" id="A0A034VJL1"/>
<evidence type="ECO:0000256" key="1">
    <source>
        <dbReference type="ARBA" id="ARBA00006734"/>
    </source>
</evidence>
<protein>
    <submittedName>
        <fullName evidence="5 10">Protein prenyltransferase alpha subunit repeat-containing protein 1</fullName>
    </submittedName>
    <submittedName>
        <fullName evidence="7 8">Protein prenyltransferase alpha subunit repeat-containing protein 1-like</fullName>
    </submittedName>
</protein>
<dbReference type="GeneID" id="105226159"/>
<dbReference type="EMBL" id="GAKP01017248">
    <property type="protein sequence ID" value="JAC41704.1"/>
    <property type="molecule type" value="Transcribed_RNA"/>
</dbReference>
<evidence type="ECO:0000313" key="6">
    <source>
        <dbReference type="Proteomes" id="UP001652620"/>
    </source>
</evidence>
<evidence type="ECO:0000256" key="2">
    <source>
        <dbReference type="ARBA" id="ARBA00022602"/>
    </source>
</evidence>
<dbReference type="EMBL" id="GAKP01017249">
    <property type="protein sequence ID" value="JAC41703.1"/>
    <property type="molecule type" value="Transcribed_RNA"/>
</dbReference>
<dbReference type="Proteomes" id="UP001652620">
    <property type="component" value="Chromosome 4"/>
</dbReference>
<dbReference type="CTD" id="31212"/>
<keyword evidence="6" id="KW-1185">Reference proteome</keyword>
<dbReference type="PANTHER" id="PTHR11129:SF3">
    <property type="entry name" value="PROTEIN PRENYLTRANSFERASE ALPHA SUBUNIT REPEAT-CONTAINING PROTEIN 1"/>
    <property type="match status" value="1"/>
</dbReference>
<dbReference type="Gene3D" id="1.25.40.120">
    <property type="entry name" value="Protein prenylyltransferase"/>
    <property type="match status" value="1"/>
</dbReference>
<keyword evidence="2" id="KW-0637">Prenyltransferase</keyword>
<dbReference type="RefSeq" id="XP_011203265.1">
    <property type="nucleotide sequence ID" value="XM_011204963.3"/>
</dbReference>
<dbReference type="RefSeq" id="XP_011203264.1">
    <property type="nucleotide sequence ID" value="XM_011204962.3"/>
</dbReference>
<evidence type="ECO:0000313" key="5">
    <source>
        <dbReference type="EMBL" id="JAC41703.1"/>
    </source>
</evidence>
<sequence length="392" mass="45980">MDLVAENENEVLCEKIINDIQAVFLKDPDLSTFEIIPTILNRNKTPVVHAEHHLGLESWCVKHVYDHAHKAIIGYRRQHQSRYLQHSDVLLKYLNVALLINTDVATFWNIRRQMVQTNHLKINCEFKFSALILSKKPKSSEAFAYRRWLYSFQSHDAIDWPSEFGICDRCADRSANNYHAWTHRQWVLQNAPDLIRSELMITEKFMRKHISDYSSYHYRQTLIERAYELCYYESNELEHLHNLKDLISYYLEDDLEILSTADVLQILLPGVDRAAVGEPRLSSFLYCCNLAAHDIRLCDDQKNMYGERESFENHRRSSLRFIVENCVRLLLGELPGLYLTPRTYGQLQEFNAALKKFDYATNAFLSALKRSEGLLGDSHRKWCTIFLGFNYA</sequence>
<dbReference type="SMR" id="A0A034VJL1"/>
<evidence type="ECO:0000313" key="7">
    <source>
        <dbReference type="RefSeq" id="XP_011203263.1"/>
    </source>
</evidence>
<dbReference type="GO" id="GO:0008318">
    <property type="term" value="F:protein prenyltransferase activity"/>
    <property type="evidence" value="ECO:0007669"/>
    <property type="project" value="InterPro"/>
</dbReference>
<evidence type="ECO:0000256" key="3">
    <source>
        <dbReference type="ARBA" id="ARBA00022679"/>
    </source>
</evidence>